<proteinExistence type="predicted"/>
<sequence>MVKIPCGICTTPIESGRRRYGGSSCDACASFFIRNASAQKDFKCVVGLNECLKNASKLGKGCRRCRYDKCLEIGMSTNETLEMVKEVKQQETPLPLPAHCTPMSSESQIKETELEKNTVFAYIIDSVLNISMSSPNLAEEYLVEANQDLLTTSFTRIAGSSLTQLIERIYYLRECLNNYSVARNEFPVFLRIIICKAEFKFLLIEEQNKMKAFQIAALLNLNKNEFPVFLRIISWKAEFKFLSIEEQNKMKAFQIAALLNLNKLGLTDNRVSELTTLSQNILIIFYNFL</sequence>
<reference evidence="2" key="1">
    <citation type="submission" date="2022-11" db="UniProtKB">
        <authorList>
            <consortium name="WormBaseParasite"/>
        </authorList>
    </citation>
    <scope>IDENTIFICATION</scope>
</reference>
<organism evidence="1 2">
    <name type="scientific">Panagrolaimus sp. PS1159</name>
    <dbReference type="NCBI Taxonomy" id="55785"/>
    <lineage>
        <taxon>Eukaryota</taxon>
        <taxon>Metazoa</taxon>
        <taxon>Ecdysozoa</taxon>
        <taxon>Nematoda</taxon>
        <taxon>Chromadorea</taxon>
        <taxon>Rhabditida</taxon>
        <taxon>Tylenchina</taxon>
        <taxon>Panagrolaimomorpha</taxon>
        <taxon>Panagrolaimoidea</taxon>
        <taxon>Panagrolaimidae</taxon>
        <taxon>Panagrolaimus</taxon>
    </lineage>
</organism>
<evidence type="ECO:0000313" key="1">
    <source>
        <dbReference type="Proteomes" id="UP000887580"/>
    </source>
</evidence>
<dbReference type="Proteomes" id="UP000887580">
    <property type="component" value="Unplaced"/>
</dbReference>
<name>A0AC35EZI9_9BILA</name>
<evidence type="ECO:0000313" key="2">
    <source>
        <dbReference type="WBParaSite" id="PS1159_v2.g12277.t1"/>
    </source>
</evidence>
<accession>A0AC35EZI9</accession>
<protein>
    <submittedName>
        <fullName evidence="2">Nuclear receptor domain-containing protein</fullName>
    </submittedName>
</protein>
<dbReference type="WBParaSite" id="PS1159_v2.g12277.t1">
    <property type="protein sequence ID" value="PS1159_v2.g12277.t1"/>
    <property type="gene ID" value="PS1159_v2.g12277"/>
</dbReference>